<feature type="region of interest" description="Disordered" evidence="1">
    <location>
        <begin position="264"/>
        <end position="289"/>
    </location>
</feature>
<dbReference type="Gene3D" id="6.10.250.2000">
    <property type="match status" value="1"/>
</dbReference>
<dbReference type="Proteomes" id="UP000597762">
    <property type="component" value="Unassembled WGS sequence"/>
</dbReference>
<feature type="region of interest" description="Disordered" evidence="1">
    <location>
        <begin position="13"/>
        <end position="83"/>
    </location>
</feature>
<name>A0A812BHJ6_ACAPH</name>
<organism evidence="3 4">
    <name type="scientific">Acanthosepion pharaonis</name>
    <name type="common">Pharaoh cuttlefish</name>
    <name type="synonym">Sepia pharaonis</name>
    <dbReference type="NCBI Taxonomy" id="158019"/>
    <lineage>
        <taxon>Eukaryota</taxon>
        <taxon>Metazoa</taxon>
        <taxon>Spiralia</taxon>
        <taxon>Lophotrochozoa</taxon>
        <taxon>Mollusca</taxon>
        <taxon>Cephalopoda</taxon>
        <taxon>Coleoidea</taxon>
        <taxon>Decapodiformes</taxon>
        <taxon>Sepiida</taxon>
        <taxon>Sepiina</taxon>
        <taxon>Sepiidae</taxon>
        <taxon>Acanthosepion</taxon>
    </lineage>
</organism>
<dbReference type="Pfam" id="PF15275">
    <property type="entry name" value="PEHE"/>
    <property type="match status" value="1"/>
</dbReference>
<dbReference type="GO" id="GO:0003682">
    <property type="term" value="F:chromatin binding"/>
    <property type="evidence" value="ECO:0007669"/>
    <property type="project" value="TreeGrafter"/>
</dbReference>
<comment type="caution">
    <text evidence="3">The sequence shown here is derived from an EMBL/GenBank/DDBJ whole genome shotgun (WGS) entry which is preliminary data.</text>
</comment>
<gene>
    <name evidence="3" type="ORF">SPHA_18784</name>
</gene>
<dbReference type="PROSITE" id="PS52052">
    <property type="entry name" value="PEHE"/>
    <property type="match status" value="1"/>
</dbReference>
<evidence type="ECO:0000313" key="3">
    <source>
        <dbReference type="EMBL" id="CAE1232960.1"/>
    </source>
</evidence>
<reference evidence="3" key="1">
    <citation type="submission" date="2021-01" db="EMBL/GenBank/DDBJ databases">
        <authorList>
            <person name="Li R."/>
            <person name="Bekaert M."/>
        </authorList>
    </citation>
    <scope>NUCLEOTIDE SEQUENCE</scope>
    <source>
        <strain evidence="3">Farmed</strain>
    </source>
</reference>
<accession>A0A812BHJ6</accession>
<feature type="compositionally biased region" description="Basic residues" evidence="1">
    <location>
        <begin position="17"/>
        <end position="30"/>
    </location>
</feature>
<keyword evidence="4" id="KW-1185">Reference proteome</keyword>
<dbReference type="InterPro" id="IPR029332">
    <property type="entry name" value="PEHE_dom"/>
</dbReference>
<dbReference type="AlphaFoldDB" id="A0A812BHJ6"/>
<dbReference type="SMART" id="SM01300">
    <property type="entry name" value="PEHE"/>
    <property type="match status" value="1"/>
</dbReference>
<sequence length="289" mass="34177">MERRLSILKQKGEPVNSHHHHHHHHHHHTPKSQASNDGLTGDRGNKKFNFLKRRERKFGVDAQNVQKKKGSETTKSKTQSLMKNKLSYRSSDSVNRCQELSENGDVILRTDNLYYVSYYEPPLPSEKLLVNIRHTNDEINPDGSKVEIPHWRLRPVANCYTLEGTENLEDEVFTKRHQKPELEEKRRKRWDLQRMREQKLFERLRERGKPYPDSMKDEPQLITSFYPSLDDITHIEIADKVPVTAFGHPIPYIKPADFELPWEQDEWPSTSSSSGEDNRHQKHRRVKRK</sequence>
<protein>
    <submittedName>
        <fullName evidence="3">MSL1</fullName>
    </submittedName>
</protein>
<feature type="domain" description="PEHE" evidence="2">
    <location>
        <begin position="145"/>
        <end position="262"/>
    </location>
</feature>
<dbReference type="PANTHER" id="PTHR21656">
    <property type="entry name" value="MALE-SPECIFIC LETHAL-1 PROTEIN"/>
    <property type="match status" value="1"/>
</dbReference>
<dbReference type="InterPro" id="IPR026711">
    <property type="entry name" value="Msl-1"/>
</dbReference>
<evidence type="ECO:0000313" key="4">
    <source>
        <dbReference type="Proteomes" id="UP000597762"/>
    </source>
</evidence>
<dbReference type="EMBL" id="CAHIKZ030000679">
    <property type="protein sequence ID" value="CAE1232960.1"/>
    <property type="molecule type" value="Genomic_DNA"/>
</dbReference>
<feature type="compositionally biased region" description="Basic residues" evidence="1">
    <location>
        <begin position="280"/>
        <end position="289"/>
    </location>
</feature>
<evidence type="ECO:0000259" key="2">
    <source>
        <dbReference type="PROSITE" id="PS52052"/>
    </source>
</evidence>
<dbReference type="OrthoDB" id="6160252at2759"/>
<dbReference type="GO" id="GO:0072487">
    <property type="term" value="C:MSL complex"/>
    <property type="evidence" value="ECO:0007669"/>
    <property type="project" value="InterPro"/>
</dbReference>
<evidence type="ECO:0000256" key="1">
    <source>
        <dbReference type="SAM" id="MobiDB-lite"/>
    </source>
</evidence>
<dbReference type="PANTHER" id="PTHR21656:SF2">
    <property type="entry name" value="MALE-SPECIFIC LETHAL 1 HOMOLOG"/>
    <property type="match status" value="1"/>
</dbReference>
<proteinExistence type="predicted"/>